<dbReference type="GO" id="GO:0016787">
    <property type="term" value="F:hydrolase activity"/>
    <property type="evidence" value="ECO:0007669"/>
    <property type="project" value="UniProtKB-KW"/>
</dbReference>
<keyword evidence="7" id="KW-0539">Nucleus</keyword>
<keyword evidence="5" id="KW-0479">Metal-binding</keyword>
<evidence type="ECO:0000259" key="8">
    <source>
        <dbReference type="Pfam" id="PF13359"/>
    </source>
</evidence>
<dbReference type="Pfam" id="PF13359">
    <property type="entry name" value="DDE_Tnp_4"/>
    <property type="match status" value="1"/>
</dbReference>
<dbReference type="InterPro" id="IPR058353">
    <property type="entry name" value="DUF8040"/>
</dbReference>
<comment type="similarity">
    <text evidence="3">Belongs to the HARBI1 family.</text>
</comment>
<evidence type="ECO:0000256" key="6">
    <source>
        <dbReference type="ARBA" id="ARBA00022801"/>
    </source>
</evidence>
<keyword evidence="11" id="KW-1185">Reference proteome</keyword>
<feature type="domain" description="DDE Tnp4" evidence="8">
    <location>
        <begin position="83"/>
        <end position="247"/>
    </location>
</feature>
<evidence type="ECO:0000256" key="5">
    <source>
        <dbReference type="ARBA" id="ARBA00022723"/>
    </source>
</evidence>
<feature type="domain" description="DUF8040" evidence="9">
    <location>
        <begin position="1"/>
        <end position="73"/>
    </location>
</feature>
<comment type="cofactor">
    <cofactor evidence="1">
        <name>a divalent metal cation</name>
        <dbReference type="ChEBI" id="CHEBI:60240"/>
    </cofactor>
</comment>
<evidence type="ECO:0000259" key="9">
    <source>
        <dbReference type="Pfam" id="PF26138"/>
    </source>
</evidence>
<evidence type="ECO:0000256" key="3">
    <source>
        <dbReference type="ARBA" id="ARBA00006958"/>
    </source>
</evidence>
<dbReference type="OrthoDB" id="1928893at2759"/>
<evidence type="ECO:0000256" key="4">
    <source>
        <dbReference type="ARBA" id="ARBA00022722"/>
    </source>
</evidence>
<dbReference type="GO" id="GO:0046872">
    <property type="term" value="F:metal ion binding"/>
    <property type="evidence" value="ECO:0007669"/>
    <property type="project" value="UniProtKB-KW"/>
</dbReference>
<reference evidence="10 11" key="1">
    <citation type="journal article" date="2017" name="Nature">
        <title>The Apostasia genome and the evolution of orchids.</title>
        <authorList>
            <person name="Zhang G.Q."/>
            <person name="Liu K.W."/>
            <person name="Li Z."/>
            <person name="Lohaus R."/>
            <person name="Hsiao Y.Y."/>
            <person name="Niu S.C."/>
            <person name="Wang J.Y."/>
            <person name="Lin Y.C."/>
            <person name="Xu Q."/>
            <person name="Chen L.J."/>
            <person name="Yoshida K."/>
            <person name="Fujiwara S."/>
            <person name="Wang Z.W."/>
            <person name="Zhang Y.Q."/>
            <person name="Mitsuda N."/>
            <person name="Wang M."/>
            <person name="Liu G.H."/>
            <person name="Pecoraro L."/>
            <person name="Huang H.X."/>
            <person name="Xiao X.J."/>
            <person name="Lin M."/>
            <person name="Wu X.Y."/>
            <person name="Wu W.L."/>
            <person name="Chen Y.Y."/>
            <person name="Chang S.B."/>
            <person name="Sakamoto S."/>
            <person name="Ohme-Takagi M."/>
            <person name="Yagi M."/>
            <person name="Zeng S.J."/>
            <person name="Shen C.Y."/>
            <person name="Yeh C.M."/>
            <person name="Luo Y.B."/>
            <person name="Tsai W.C."/>
            <person name="Van de Peer Y."/>
            <person name="Liu Z.J."/>
        </authorList>
    </citation>
    <scope>NUCLEOTIDE SEQUENCE [LARGE SCALE GENOMIC DNA]</scope>
    <source>
        <strain evidence="11">cv. Shenzhen</strain>
        <tissue evidence="10">Stem</tissue>
    </source>
</reference>
<dbReference type="InterPro" id="IPR027806">
    <property type="entry name" value="HARBI1_dom"/>
</dbReference>
<proteinExistence type="inferred from homology"/>
<dbReference type="AlphaFoldDB" id="A0A2I0B9B4"/>
<dbReference type="GO" id="GO:0005634">
    <property type="term" value="C:nucleus"/>
    <property type="evidence" value="ECO:0007669"/>
    <property type="project" value="UniProtKB-SubCell"/>
</dbReference>
<dbReference type="EMBL" id="KZ451905">
    <property type="protein sequence ID" value="PKA64376.1"/>
    <property type="molecule type" value="Genomic_DNA"/>
</dbReference>
<protein>
    <submittedName>
        <fullName evidence="10">Uncharacterized protein</fullName>
    </submittedName>
</protein>
<evidence type="ECO:0000313" key="11">
    <source>
        <dbReference type="Proteomes" id="UP000236161"/>
    </source>
</evidence>
<dbReference type="InterPro" id="IPR045249">
    <property type="entry name" value="HARBI1-like"/>
</dbReference>
<keyword evidence="4" id="KW-0540">Nuclease</keyword>
<dbReference type="PANTHER" id="PTHR22930:SF259">
    <property type="entry name" value="OS08G0106900 PROTEIN"/>
    <property type="match status" value="1"/>
</dbReference>
<name>A0A2I0B9B4_9ASPA</name>
<comment type="subcellular location">
    <subcellularLocation>
        <location evidence="2">Nucleus</location>
    </subcellularLocation>
</comment>
<dbReference type="PANTHER" id="PTHR22930">
    <property type="match status" value="1"/>
</dbReference>
<gene>
    <name evidence="10" type="ORF">AXF42_Ash009598</name>
</gene>
<evidence type="ECO:0000313" key="10">
    <source>
        <dbReference type="EMBL" id="PKA64376.1"/>
    </source>
</evidence>
<keyword evidence="6" id="KW-0378">Hydrolase</keyword>
<evidence type="ECO:0000256" key="2">
    <source>
        <dbReference type="ARBA" id="ARBA00004123"/>
    </source>
</evidence>
<dbReference type="GO" id="GO:0004518">
    <property type="term" value="F:nuclease activity"/>
    <property type="evidence" value="ECO:0007669"/>
    <property type="project" value="UniProtKB-KW"/>
</dbReference>
<evidence type="ECO:0000256" key="7">
    <source>
        <dbReference type="ARBA" id="ARBA00023242"/>
    </source>
</evidence>
<organism evidence="10 11">
    <name type="scientific">Apostasia shenzhenica</name>
    <dbReference type="NCBI Taxonomy" id="1088818"/>
    <lineage>
        <taxon>Eukaryota</taxon>
        <taxon>Viridiplantae</taxon>
        <taxon>Streptophyta</taxon>
        <taxon>Embryophyta</taxon>
        <taxon>Tracheophyta</taxon>
        <taxon>Spermatophyta</taxon>
        <taxon>Magnoliopsida</taxon>
        <taxon>Liliopsida</taxon>
        <taxon>Asparagales</taxon>
        <taxon>Orchidaceae</taxon>
        <taxon>Apostasioideae</taxon>
        <taxon>Apostasia</taxon>
    </lineage>
</organism>
<evidence type="ECO:0000256" key="1">
    <source>
        <dbReference type="ARBA" id="ARBA00001968"/>
    </source>
</evidence>
<dbReference type="Pfam" id="PF26138">
    <property type="entry name" value="DUF8040"/>
    <property type="match status" value="1"/>
</dbReference>
<dbReference type="Proteomes" id="UP000236161">
    <property type="component" value="Unassembled WGS sequence"/>
</dbReference>
<sequence length="314" mass="36039">MLRMATPAFVGLRNYLVSHNLLQDSRHVTAAEQLRIFLRIISQATTIREGAEFFQHSVETISRYFQIILKAIICYLQECIGAIDGTHIPAFVPKDDVYRYYNRKGYTSQNVIATLNFERQFVYIGTGWECSAADMQILRCACEKGGLIIPDVETSNYYLVDSGYANTDKFLSPHKGLKYHLADFGPNAHRSYTGPEEKFNHQHAQLRNIVERTFGIWKNHFSILRNMKSFSLNVQADIVMACAIIHNYISQFHLSDTYLHVNIGSEDDDYGTNQNFDESILEGMIGVRDSNKGVMLRTKIKNEMWLMRVISLNL</sequence>
<accession>A0A2I0B9B4</accession>